<keyword evidence="4" id="KW-0539">Nucleus</keyword>
<keyword evidence="2 6" id="KW-0240">DNA-directed RNA polymerase</keyword>
<feature type="compositionally biased region" description="Low complexity" evidence="5">
    <location>
        <begin position="118"/>
        <end position="138"/>
    </location>
</feature>
<comment type="subcellular location">
    <subcellularLocation>
        <location evidence="1">Nucleus</location>
    </subcellularLocation>
</comment>
<evidence type="ECO:0000256" key="4">
    <source>
        <dbReference type="ARBA" id="ARBA00023242"/>
    </source>
</evidence>
<comment type="caution">
    <text evidence="6">The sequence shown here is derived from an EMBL/GenBank/DDBJ whole genome shotgun (WGS) entry which is preliminary data.</text>
</comment>
<dbReference type="GO" id="GO:0042797">
    <property type="term" value="P:tRNA transcription by RNA polymerase III"/>
    <property type="evidence" value="ECO:0007669"/>
    <property type="project" value="TreeGrafter"/>
</dbReference>
<feature type="compositionally biased region" description="Basic residues" evidence="5">
    <location>
        <begin position="54"/>
        <end position="64"/>
    </location>
</feature>
<evidence type="ECO:0000256" key="1">
    <source>
        <dbReference type="ARBA" id="ARBA00004123"/>
    </source>
</evidence>
<protein>
    <submittedName>
        <fullName evidence="6">DNA-directed RNA polymerase III subunit RPC4</fullName>
    </submittedName>
</protein>
<dbReference type="EMBL" id="AMKT01000044">
    <property type="protein sequence ID" value="OXG20640.1"/>
    <property type="molecule type" value="Genomic_DNA"/>
</dbReference>
<dbReference type="Proteomes" id="UP000199727">
    <property type="component" value="Unassembled WGS sequence"/>
</dbReference>
<evidence type="ECO:0000256" key="3">
    <source>
        <dbReference type="ARBA" id="ARBA00023163"/>
    </source>
</evidence>
<dbReference type="InterPro" id="IPR007811">
    <property type="entry name" value="RPC4"/>
</dbReference>
<feature type="region of interest" description="Disordered" evidence="5">
    <location>
        <begin position="1"/>
        <end position="268"/>
    </location>
</feature>
<dbReference type="PANTHER" id="PTHR13408">
    <property type="entry name" value="DNA-DIRECTED RNA POLYMERASE III"/>
    <property type="match status" value="1"/>
</dbReference>
<evidence type="ECO:0000313" key="6">
    <source>
        <dbReference type="EMBL" id="OXG20640.1"/>
    </source>
</evidence>
<dbReference type="GO" id="GO:0005666">
    <property type="term" value="C:RNA polymerase III complex"/>
    <property type="evidence" value="ECO:0007669"/>
    <property type="project" value="InterPro"/>
</dbReference>
<feature type="compositionally biased region" description="Acidic residues" evidence="5">
    <location>
        <begin position="235"/>
        <end position="244"/>
    </location>
</feature>
<sequence>MSDQPPPALVSAAMQTNRSTTVSESSAPPSARSTPVPSAGPSGDGAPAGGIQRMKFKPKVPIRRVKTEAETRPESAPVPQPPARGGMNGRGRGGGTRGRGRGGAVVSTSIAAGVFGGPRPAASSSRRFTAAAPAPRTTDYPSDAEVYSDHSEEDGFPSMRPIDIDMVSTMSESAPTSLYRDRKLTQGKAKGEKDKKDIKRGAAKKKDKGKNRDDSRSGVKDEPMSPSQRERDDDAMMSADEEQDRDERGRRVRNFMQTGGIDEPEIEEVNAAQAIDLSESESEDEEEDLKGEFISVDGNDAPENKLFIFQFPHLFPKFNPAGPVDLTNPDGDVKPDIKPTASQLRAKKNVVEPTPEGRVGTMVVMKSGKVKIVMGKDIVMDVNPGVPATFVQQLVHLDAKQKSAVVLGDVHKNYVVTPDIDRLLQDLYSNGGQTPGDREVEARMKAMRMRGLVKMEDH</sequence>
<dbReference type="OrthoDB" id="5836119at2759"/>
<reference evidence="6 7" key="1">
    <citation type="submission" date="2017-06" db="EMBL/GenBank/DDBJ databases">
        <title>Global population genomics of the pathogenic fungus Cryptococcus neoformans var. grubii.</title>
        <authorList>
            <person name="Cuomo C."/>
            <person name="Litvintseva A."/>
            <person name="Chen Y."/>
            <person name="Young S."/>
            <person name="Zeng Q."/>
            <person name="Chapman S."/>
            <person name="Gujja S."/>
            <person name="Saif S."/>
            <person name="Birren B."/>
        </authorList>
    </citation>
    <scope>NUCLEOTIDE SEQUENCE [LARGE SCALE GENOMIC DNA]</scope>
    <source>
        <strain evidence="6 7">Tu259-1</strain>
    </source>
</reference>
<gene>
    <name evidence="6" type="ORF">C361_03614</name>
</gene>
<feature type="compositionally biased region" description="Polar residues" evidence="5">
    <location>
        <begin position="13"/>
        <end position="36"/>
    </location>
</feature>
<organism evidence="6 7">
    <name type="scientific">Cryptococcus neoformans Tu259-1</name>
    <dbReference type="NCBI Taxonomy" id="1230072"/>
    <lineage>
        <taxon>Eukaryota</taxon>
        <taxon>Fungi</taxon>
        <taxon>Dikarya</taxon>
        <taxon>Basidiomycota</taxon>
        <taxon>Agaricomycotina</taxon>
        <taxon>Tremellomycetes</taxon>
        <taxon>Tremellales</taxon>
        <taxon>Cryptococcaceae</taxon>
        <taxon>Cryptococcus</taxon>
        <taxon>Cryptococcus neoformans species complex</taxon>
    </lineage>
</organism>
<accession>A0A854QCR0</accession>
<proteinExistence type="predicted"/>
<feature type="compositionally biased region" description="Basic and acidic residues" evidence="5">
    <location>
        <begin position="179"/>
        <end position="200"/>
    </location>
</feature>
<dbReference type="PANTHER" id="PTHR13408:SF0">
    <property type="entry name" value="DNA-DIRECTED RNA POLYMERASE III SUBUNIT RPC4"/>
    <property type="match status" value="1"/>
</dbReference>
<name>A0A854QCR0_CRYNE</name>
<keyword evidence="3" id="KW-0804">Transcription</keyword>
<feature type="compositionally biased region" description="Basic and acidic residues" evidence="5">
    <location>
        <begin position="210"/>
        <end position="234"/>
    </location>
</feature>
<evidence type="ECO:0000313" key="7">
    <source>
        <dbReference type="Proteomes" id="UP000199727"/>
    </source>
</evidence>
<evidence type="ECO:0000256" key="5">
    <source>
        <dbReference type="SAM" id="MobiDB-lite"/>
    </source>
</evidence>
<evidence type="ECO:0000256" key="2">
    <source>
        <dbReference type="ARBA" id="ARBA00022478"/>
    </source>
</evidence>
<feature type="compositionally biased region" description="Gly residues" evidence="5">
    <location>
        <begin position="86"/>
        <end position="103"/>
    </location>
</feature>
<dbReference type="GO" id="GO:0003677">
    <property type="term" value="F:DNA binding"/>
    <property type="evidence" value="ECO:0007669"/>
    <property type="project" value="InterPro"/>
</dbReference>
<dbReference type="Pfam" id="PF05132">
    <property type="entry name" value="RNA_pol_Rpc4"/>
    <property type="match status" value="1"/>
</dbReference>
<dbReference type="AlphaFoldDB" id="A0A854QCR0"/>